<dbReference type="Pfam" id="PF00394">
    <property type="entry name" value="Cu-oxidase"/>
    <property type="match status" value="1"/>
</dbReference>
<dbReference type="Pfam" id="PF07732">
    <property type="entry name" value="Cu-oxidase_3"/>
    <property type="match status" value="1"/>
</dbReference>
<organism evidence="7 8">
    <name type="scientific">Blastococcus jejuensis</name>
    <dbReference type="NCBI Taxonomy" id="351224"/>
    <lineage>
        <taxon>Bacteria</taxon>
        <taxon>Bacillati</taxon>
        <taxon>Actinomycetota</taxon>
        <taxon>Actinomycetes</taxon>
        <taxon>Geodermatophilales</taxon>
        <taxon>Geodermatophilaceae</taxon>
        <taxon>Blastococcus</taxon>
    </lineage>
</organism>
<gene>
    <name evidence="7" type="ORF">GCM10010531_28350</name>
</gene>
<dbReference type="Pfam" id="PF07731">
    <property type="entry name" value="Cu-oxidase_2"/>
    <property type="match status" value="1"/>
</dbReference>
<dbReference type="InterPro" id="IPR002355">
    <property type="entry name" value="Cu_oxidase_Cu_BS"/>
</dbReference>
<dbReference type="InterPro" id="IPR011707">
    <property type="entry name" value="Cu-oxidase-like_N"/>
</dbReference>
<dbReference type="RefSeq" id="WP_344689584.1">
    <property type="nucleotide sequence ID" value="NZ_BAAAVV010000006.1"/>
</dbReference>
<dbReference type="InterPro" id="IPR011706">
    <property type="entry name" value="Cu-oxidase_C"/>
</dbReference>
<dbReference type="PANTHER" id="PTHR11709">
    <property type="entry name" value="MULTI-COPPER OXIDASE"/>
    <property type="match status" value="1"/>
</dbReference>
<evidence type="ECO:0000259" key="4">
    <source>
        <dbReference type="Pfam" id="PF00394"/>
    </source>
</evidence>
<feature type="compositionally biased region" description="Gly residues" evidence="3">
    <location>
        <begin position="1"/>
        <end position="10"/>
    </location>
</feature>
<keyword evidence="1" id="KW-0479">Metal-binding</keyword>
<keyword evidence="8" id="KW-1185">Reference proteome</keyword>
<dbReference type="SUPFAM" id="SSF49503">
    <property type="entry name" value="Cupredoxins"/>
    <property type="match status" value="3"/>
</dbReference>
<evidence type="ECO:0008006" key="9">
    <source>
        <dbReference type="Google" id="ProtNLM"/>
    </source>
</evidence>
<dbReference type="PROSITE" id="PS00080">
    <property type="entry name" value="MULTICOPPER_OXIDASE2"/>
    <property type="match status" value="1"/>
</dbReference>
<dbReference type="Proteomes" id="UP001499924">
    <property type="component" value="Unassembled WGS sequence"/>
</dbReference>
<keyword evidence="2" id="KW-0560">Oxidoreductase</keyword>
<evidence type="ECO:0000256" key="3">
    <source>
        <dbReference type="SAM" id="MobiDB-lite"/>
    </source>
</evidence>
<dbReference type="CDD" id="cd04202">
    <property type="entry name" value="CuRO_D2_2dMcoN_like"/>
    <property type="match status" value="1"/>
</dbReference>
<dbReference type="EMBL" id="BAAAVV010000006">
    <property type="protein sequence ID" value="GAA3173141.1"/>
    <property type="molecule type" value="Genomic_DNA"/>
</dbReference>
<protein>
    <recommendedName>
        <fullName evidence="9">Multicopper oxidase with three cupredoxin domains (Includes cell division protein FtsP and spore coat protein CotA)</fullName>
    </recommendedName>
</protein>
<feature type="domain" description="Plastocyanin-like" evidence="6">
    <location>
        <begin position="43"/>
        <end position="155"/>
    </location>
</feature>
<evidence type="ECO:0000313" key="7">
    <source>
        <dbReference type="EMBL" id="GAA3173141.1"/>
    </source>
</evidence>
<reference evidence="8" key="1">
    <citation type="journal article" date="2019" name="Int. J. Syst. Evol. Microbiol.">
        <title>The Global Catalogue of Microorganisms (GCM) 10K type strain sequencing project: providing services to taxonomists for standard genome sequencing and annotation.</title>
        <authorList>
            <consortium name="The Broad Institute Genomics Platform"/>
            <consortium name="The Broad Institute Genome Sequencing Center for Infectious Disease"/>
            <person name="Wu L."/>
            <person name="Ma J."/>
        </authorList>
    </citation>
    <scope>NUCLEOTIDE SEQUENCE [LARGE SCALE GENOMIC DNA]</scope>
    <source>
        <strain evidence="8">JCM 15614</strain>
    </source>
</reference>
<feature type="domain" description="Plastocyanin-like" evidence="4">
    <location>
        <begin position="180"/>
        <end position="253"/>
    </location>
</feature>
<comment type="caution">
    <text evidence="7">The sequence shown here is derived from an EMBL/GenBank/DDBJ whole genome shotgun (WGS) entry which is preliminary data.</text>
</comment>
<dbReference type="InterPro" id="IPR008972">
    <property type="entry name" value="Cupredoxin"/>
</dbReference>
<dbReference type="Gene3D" id="2.60.40.420">
    <property type="entry name" value="Cupredoxins - blue copper proteins"/>
    <property type="match status" value="3"/>
</dbReference>
<dbReference type="InterPro" id="IPR045087">
    <property type="entry name" value="Cu-oxidase_fam"/>
</dbReference>
<evidence type="ECO:0000259" key="5">
    <source>
        <dbReference type="Pfam" id="PF07731"/>
    </source>
</evidence>
<feature type="domain" description="Plastocyanin-like" evidence="5">
    <location>
        <begin position="322"/>
        <end position="422"/>
    </location>
</feature>
<feature type="region of interest" description="Disordered" evidence="3">
    <location>
        <begin position="1"/>
        <end position="31"/>
    </location>
</feature>
<dbReference type="InterPro" id="IPR001117">
    <property type="entry name" value="Cu-oxidase_2nd"/>
</dbReference>
<proteinExistence type="predicted"/>
<name>A0ABP6PAX8_9ACTN</name>
<evidence type="ECO:0000256" key="2">
    <source>
        <dbReference type="ARBA" id="ARBA00023002"/>
    </source>
</evidence>
<evidence type="ECO:0000259" key="6">
    <source>
        <dbReference type="Pfam" id="PF07732"/>
    </source>
</evidence>
<evidence type="ECO:0000256" key="1">
    <source>
        <dbReference type="ARBA" id="ARBA00022723"/>
    </source>
</evidence>
<evidence type="ECO:0000313" key="8">
    <source>
        <dbReference type="Proteomes" id="UP001499924"/>
    </source>
</evidence>
<accession>A0ABP6PAX8</accession>
<sequence>MGHAEYGGGPEGHDHATGRPVAELTGPTTGEPDAAFDLAAARGTVRLATGEEIPGYTLNGTSPGPALEVQQGDLVQVTLTNVDVGEGVTLHWHGVDVPNAEDGVAGVTQDAVGPGGSHVYRFVAEDAGTYWYHSHQVSHEQVRGGLFGTLVVLPAEQEEEVRDVVAPVHTYSGRRTVMGGTGVVGVDAVPGERVRVRVVNTDNGPLRAWVTGSPFEVVAVDGTDVNEPTPLRDEGLVVTAGGRVDVLVEAPARVDTGGGSAVVVGPPGTEIEPRAEPAGQVDLLSYGSPRPLSFDPDEPDRRFTYEIGRRVGFVDGRPGFWWTINGRLFPDVPMYHVEEGDVVRMTIRNDSGDVHPMHLHGHHAIVLSRDGVAASGSPWVVDSLNVLDGETYEIVFLADNPGIWMDHCHHLDHAAEGLVAHLAYAGVAGSFEVGGPADNQPE</sequence>